<comment type="caution">
    <text evidence="3">The sequence shown here is derived from an EMBL/GenBank/DDBJ whole genome shotgun (WGS) entry which is preliminary data.</text>
</comment>
<evidence type="ECO:0000256" key="2">
    <source>
        <dbReference type="SAM" id="Phobius"/>
    </source>
</evidence>
<proteinExistence type="predicted"/>
<organism evidence="3 4">
    <name type="scientific">Bondarzewia mesenterica</name>
    <dbReference type="NCBI Taxonomy" id="1095465"/>
    <lineage>
        <taxon>Eukaryota</taxon>
        <taxon>Fungi</taxon>
        <taxon>Dikarya</taxon>
        <taxon>Basidiomycota</taxon>
        <taxon>Agaricomycotina</taxon>
        <taxon>Agaricomycetes</taxon>
        <taxon>Russulales</taxon>
        <taxon>Bondarzewiaceae</taxon>
        <taxon>Bondarzewia</taxon>
    </lineage>
</organism>
<keyword evidence="2" id="KW-0472">Membrane</keyword>
<feature type="transmembrane region" description="Helical" evidence="2">
    <location>
        <begin position="720"/>
        <end position="743"/>
    </location>
</feature>
<feature type="compositionally biased region" description="Polar residues" evidence="1">
    <location>
        <begin position="599"/>
        <end position="613"/>
    </location>
</feature>
<sequence length="765" mass="83441">MSALPPRPRPPAKARRTSLAQYRMIPPPPYTVNFPPIATDDPSQSPDTLLGSPIPVTTQMVRSLASDASFDDVNSPSTEEWMNERSRGELSDLLVKADGLIRQQLGVTSELCKSLYNGNIVLKTKHEALLARLPSDMAATPESTPLSSRAPTPHYYTSSLPRNAVPPRRHVRRISVSPSDIALLSDQNAELLSKLENLEAESSRVDQAGKRQLSKLEKEIQVLRDELEAARVHSAELEEQAMLGARFERGSEEASRKRQEREERMRALRAKSETEAEEPVRDFAPAGGLHVPKIQPSLAAHDEPLPPAPSVVSLLGIERSASSSTASTPSSSQPASVSTAPAEYVLISQLLDKVRELERANERITTQQSETAAKMRQFQAEADTIGKLYAYLGDEKDVQLQVVEDGESHQPSPARSDTTIRFRSLRRTIDGDMTKLLFDGGLDETSGDFSHSTVRSGVVLKNTPTHKFRKSVVGLFEGPSGKQDAPTKSTAARSILSPLLANESLASWSATNSNASSPALSTLDLPASGFPSGPRRHTLGSELGSEYGEDGAARAVNHHLRSSSLYDLSHSTPEPTPSPSPMERYRSLPDETLFVDRTASSHGPVSFPQSTPEPSLPDDDADKTPSRPGANSRNYLLSQTVRSRTHRWVDRRFRETVEALEDKPLAGADVSTPHAVTKVLDAVDAVVDRFVGAVSAVENPIRSGVAAAPSSPEGERKQGLAALMLQLWLWLQFGIIVMVFLWAMAKRGPKSVLEEADRRRSASRH</sequence>
<feature type="compositionally biased region" description="Polar residues" evidence="1">
    <location>
        <begin position="141"/>
        <end position="161"/>
    </location>
</feature>
<name>A0A4S4LWH1_9AGAM</name>
<reference evidence="3 4" key="1">
    <citation type="submission" date="2019-02" db="EMBL/GenBank/DDBJ databases">
        <title>Genome sequencing of the rare red list fungi Bondarzewia mesenterica.</title>
        <authorList>
            <person name="Buettner E."/>
            <person name="Kellner H."/>
        </authorList>
    </citation>
    <scope>NUCLEOTIDE SEQUENCE [LARGE SCALE GENOMIC DNA]</scope>
    <source>
        <strain evidence="3 4">DSM 108281</strain>
    </source>
</reference>
<dbReference type="AlphaFoldDB" id="A0A4S4LWH1"/>
<dbReference type="OrthoDB" id="9451547at2759"/>
<gene>
    <name evidence="3" type="ORF">EW146_g3789</name>
</gene>
<dbReference type="Proteomes" id="UP000310158">
    <property type="component" value="Unassembled WGS sequence"/>
</dbReference>
<feature type="region of interest" description="Disordered" evidence="1">
    <location>
        <begin position="563"/>
        <end position="585"/>
    </location>
</feature>
<feature type="region of interest" description="Disordered" evidence="1">
    <location>
        <begin position="138"/>
        <end position="164"/>
    </location>
</feature>
<evidence type="ECO:0000313" key="3">
    <source>
        <dbReference type="EMBL" id="THH16934.1"/>
    </source>
</evidence>
<feature type="region of interest" description="Disordered" evidence="1">
    <location>
        <begin position="1"/>
        <end position="22"/>
    </location>
</feature>
<protein>
    <submittedName>
        <fullName evidence="3">Uncharacterized protein</fullName>
    </submittedName>
</protein>
<evidence type="ECO:0000313" key="4">
    <source>
        <dbReference type="Proteomes" id="UP000310158"/>
    </source>
</evidence>
<keyword evidence="2" id="KW-1133">Transmembrane helix</keyword>
<accession>A0A4S4LWH1</accession>
<feature type="region of interest" description="Disordered" evidence="1">
    <location>
        <begin position="599"/>
        <end position="637"/>
    </location>
</feature>
<feature type="region of interest" description="Disordered" evidence="1">
    <location>
        <begin position="246"/>
        <end position="279"/>
    </location>
</feature>
<keyword evidence="4" id="KW-1185">Reference proteome</keyword>
<feature type="region of interest" description="Disordered" evidence="1">
    <location>
        <begin position="526"/>
        <end position="546"/>
    </location>
</feature>
<dbReference type="EMBL" id="SGPL01000135">
    <property type="protein sequence ID" value="THH16934.1"/>
    <property type="molecule type" value="Genomic_DNA"/>
</dbReference>
<keyword evidence="2" id="KW-0812">Transmembrane</keyword>
<evidence type="ECO:0000256" key="1">
    <source>
        <dbReference type="SAM" id="MobiDB-lite"/>
    </source>
</evidence>